<comment type="caution">
    <text evidence="2">The sequence shown here is derived from an EMBL/GenBank/DDBJ whole genome shotgun (WGS) entry which is preliminary data.</text>
</comment>
<feature type="compositionally biased region" description="Basic and acidic residues" evidence="1">
    <location>
        <begin position="392"/>
        <end position="403"/>
    </location>
</feature>
<feature type="compositionally biased region" description="Basic residues" evidence="1">
    <location>
        <begin position="204"/>
        <end position="224"/>
    </location>
</feature>
<feature type="region of interest" description="Disordered" evidence="1">
    <location>
        <begin position="1"/>
        <end position="79"/>
    </location>
</feature>
<feature type="compositionally biased region" description="Basic and acidic residues" evidence="1">
    <location>
        <begin position="480"/>
        <end position="496"/>
    </location>
</feature>
<feature type="compositionally biased region" description="Basic and acidic residues" evidence="1">
    <location>
        <begin position="9"/>
        <end position="21"/>
    </location>
</feature>
<protein>
    <submittedName>
        <fullName evidence="2">Uncharacterized protein</fullName>
    </submittedName>
</protein>
<dbReference type="AlphaFoldDB" id="A0A3L8S9M6"/>
<evidence type="ECO:0000313" key="3">
    <source>
        <dbReference type="Proteomes" id="UP000276834"/>
    </source>
</evidence>
<feature type="region of interest" description="Disordered" evidence="1">
    <location>
        <begin position="469"/>
        <end position="513"/>
    </location>
</feature>
<feature type="compositionally biased region" description="Basic and acidic residues" evidence="1">
    <location>
        <begin position="225"/>
        <end position="234"/>
    </location>
</feature>
<feature type="compositionally biased region" description="Basic and acidic residues" evidence="1">
    <location>
        <begin position="183"/>
        <end position="192"/>
    </location>
</feature>
<keyword evidence="3" id="KW-1185">Reference proteome</keyword>
<sequence length="513" mass="55806">MCCVVVSSSRRDTPSEGRERAAAPPCELCGPSYRRGDRWQTTRDLGGEQDGFIQQAPRPPGEGEQSGLEGLTGNVLGKGAEKGRIDNLERRGPAPFPGRVCPYTSDLALPSIKPSGKHSSLSVIPYPAPADRTLCGVYGGTQEGSDPSLWSRVPCRAPRRFNQRAQREGGPNSPRRGHRGRRAGTEGKRREPGQPPPLPGPQTRQHRRQQQQPRRHRRGGRKRRGGEERADPHPGARRSLITHRSWRRQRPRAKRGARCASVRARAGRACRSGAAPVAAARGSRTCGRGGPAPNAHAPRWRRWRRTLGSLAHSRTRSSHVIASPFRHTPLMTFSLIAVRRPGTAVRDRAVPTGLFVIPRPLPPGLLTHCLATVARPGDGAWRQGQTRRGHRGGREGGGEEPRGTRTSGGEGLDTAECGGRAGIMKKGTGGAGKRSLLSLVAEGEKLDLLPALTRCARDADGRLFFPIVMEEGRPGPSKSAGDRRPQQQEKKDKQQDKQQACEGKGSSTWEENF</sequence>
<accession>A0A3L8S9M6</accession>
<dbReference type="OrthoDB" id="5954824at2759"/>
<dbReference type="EMBL" id="QUSF01000038">
    <property type="protein sequence ID" value="RLV98666.1"/>
    <property type="molecule type" value="Genomic_DNA"/>
</dbReference>
<organism evidence="2 3">
    <name type="scientific">Chloebia gouldiae</name>
    <name type="common">Gouldian finch</name>
    <name type="synonym">Erythrura gouldiae</name>
    <dbReference type="NCBI Taxonomy" id="44316"/>
    <lineage>
        <taxon>Eukaryota</taxon>
        <taxon>Metazoa</taxon>
        <taxon>Chordata</taxon>
        <taxon>Craniata</taxon>
        <taxon>Vertebrata</taxon>
        <taxon>Euteleostomi</taxon>
        <taxon>Archelosauria</taxon>
        <taxon>Archosauria</taxon>
        <taxon>Dinosauria</taxon>
        <taxon>Saurischia</taxon>
        <taxon>Theropoda</taxon>
        <taxon>Coelurosauria</taxon>
        <taxon>Aves</taxon>
        <taxon>Neognathae</taxon>
        <taxon>Neoaves</taxon>
        <taxon>Telluraves</taxon>
        <taxon>Australaves</taxon>
        <taxon>Passeriformes</taxon>
        <taxon>Passeroidea</taxon>
        <taxon>Passeridae</taxon>
        <taxon>Chloebia</taxon>
    </lineage>
</organism>
<dbReference type="Proteomes" id="UP000276834">
    <property type="component" value="Unassembled WGS sequence"/>
</dbReference>
<evidence type="ECO:0000313" key="2">
    <source>
        <dbReference type="EMBL" id="RLV98666.1"/>
    </source>
</evidence>
<feature type="region of interest" description="Disordered" evidence="1">
    <location>
        <begin position="377"/>
        <end position="432"/>
    </location>
</feature>
<feature type="compositionally biased region" description="Low complexity" evidence="1">
    <location>
        <begin position="258"/>
        <end position="275"/>
    </location>
</feature>
<feature type="compositionally biased region" description="Basic residues" evidence="1">
    <location>
        <begin position="240"/>
        <end position="257"/>
    </location>
</feature>
<reference evidence="2 3" key="1">
    <citation type="journal article" date="2018" name="Proc. R. Soc. B">
        <title>A non-coding region near Follistatin controls head colour polymorphism in the Gouldian finch.</title>
        <authorList>
            <person name="Toomey M.B."/>
            <person name="Marques C.I."/>
            <person name="Andrade P."/>
            <person name="Araujo P.M."/>
            <person name="Sabatino S."/>
            <person name="Gazda M.A."/>
            <person name="Afonso S."/>
            <person name="Lopes R.J."/>
            <person name="Corbo J.C."/>
            <person name="Carneiro M."/>
        </authorList>
    </citation>
    <scope>NUCLEOTIDE SEQUENCE [LARGE SCALE GENOMIC DNA]</scope>
    <source>
        <strain evidence="2">Red01</strain>
        <tissue evidence="2">Muscle</tissue>
    </source>
</reference>
<evidence type="ECO:0000256" key="1">
    <source>
        <dbReference type="SAM" id="MobiDB-lite"/>
    </source>
</evidence>
<gene>
    <name evidence="2" type="ORF">DV515_00010579</name>
</gene>
<feature type="region of interest" description="Disordered" evidence="1">
    <location>
        <begin position="158"/>
        <end position="297"/>
    </location>
</feature>
<name>A0A3L8S9M6_CHLGU</name>
<proteinExistence type="predicted"/>